<name>A0A379B4Y8_9PAST</name>
<evidence type="ECO:0000313" key="3">
    <source>
        <dbReference type="Proteomes" id="UP000254280"/>
    </source>
</evidence>
<dbReference type="Proteomes" id="UP000254280">
    <property type="component" value="Unassembled WGS sequence"/>
</dbReference>
<evidence type="ECO:0000313" key="2">
    <source>
        <dbReference type="EMBL" id="SUB33319.1"/>
    </source>
</evidence>
<feature type="region of interest" description="Disordered" evidence="1">
    <location>
        <begin position="39"/>
        <end position="58"/>
    </location>
</feature>
<gene>
    <name evidence="2" type="ORF">NCTC10699_00932</name>
</gene>
<organism evidence="2 3">
    <name type="scientific">[Pasteurella] mairii</name>
    <dbReference type="NCBI Taxonomy" id="757"/>
    <lineage>
        <taxon>Bacteria</taxon>
        <taxon>Pseudomonadati</taxon>
        <taxon>Pseudomonadota</taxon>
        <taxon>Gammaproteobacteria</taxon>
        <taxon>Pasteurellales</taxon>
        <taxon>Pasteurellaceae</taxon>
    </lineage>
</organism>
<dbReference type="EMBL" id="UGSS01000002">
    <property type="protein sequence ID" value="SUB33319.1"/>
    <property type="molecule type" value="Genomic_DNA"/>
</dbReference>
<accession>A0A379B4Y8</accession>
<proteinExistence type="predicted"/>
<feature type="compositionally biased region" description="Basic residues" evidence="1">
    <location>
        <begin position="42"/>
        <end position="52"/>
    </location>
</feature>
<sequence length="58" mass="6094">MADGINTAIKNVNAVYKGAKRGTNGVVKPHFKLHTTAAAANKTRRNVNRRKSMGGSGG</sequence>
<keyword evidence="3" id="KW-1185">Reference proteome</keyword>
<reference evidence="2 3" key="1">
    <citation type="submission" date="2018-06" db="EMBL/GenBank/DDBJ databases">
        <authorList>
            <consortium name="Pathogen Informatics"/>
            <person name="Doyle S."/>
        </authorList>
    </citation>
    <scope>NUCLEOTIDE SEQUENCE [LARGE SCALE GENOMIC DNA]</scope>
    <source>
        <strain evidence="2 3">NCTC10699</strain>
    </source>
</reference>
<evidence type="ECO:0000256" key="1">
    <source>
        <dbReference type="SAM" id="MobiDB-lite"/>
    </source>
</evidence>
<dbReference type="AlphaFoldDB" id="A0A379B4Y8"/>
<protein>
    <submittedName>
        <fullName evidence="2">Uncharacterized protein</fullName>
    </submittedName>
</protein>